<proteinExistence type="predicted"/>
<gene>
    <name evidence="1" type="ORF">SAMN05216362_11167</name>
</gene>
<reference evidence="1 2" key="1">
    <citation type="submission" date="2016-10" db="EMBL/GenBank/DDBJ databases">
        <authorList>
            <person name="de Groot N.N."/>
        </authorList>
    </citation>
    <scope>NUCLEOTIDE SEQUENCE [LARGE SCALE GENOMIC DNA]</scope>
    <source>
        <strain evidence="1 2">DSM 21633</strain>
    </source>
</reference>
<protein>
    <submittedName>
        <fullName evidence="1">Uncharacterized protein</fullName>
    </submittedName>
</protein>
<evidence type="ECO:0000313" key="1">
    <source>
        <dbReference type="EMBL" id="SEQ34393.1"/>
    </source>
</evidence>
<dbReference type="EMBL" id="FOES01000011">
    <property type="protein sequence ID" value="SEQ34393.1"/>
    <property type="molecule type" value="Genomic_DNA"/>
</dbReference>
<accession>A0A1H9FAE3</accession>
<name>A0A1H9FAE3_9BACI</name>
<keyword evidence="2" id="KW-1185">Reference proteome</keyword>
<dbReference type="AlphaFoldDB" id="A0A1H9FAE3"/>
<evidence type="ECO:0000313" key="2">
    <source>
        <dbReference type="Proteomes" id="UP000199427"/>
    </source>
</evidence>
<dbReference type="STRING" id="571933.SAMN05216362_11167"/>
<sequence>MLKGLRIFLSPKLYVNTSLFLVQFHIYAYLIAVQEQINLIFNSKPHKWQHTTLKNSRRVFTNFFRAHFFIKAFRIRVTINSEALYS</sequence>
<dbReference type="Proteomes" id="UP000199427">
    <property type="component" value="Unassembled WGS sequence"/>
</dbReference>
<organism evidence="1 2">
    <name type="scientific">Piscibacillus halophilus</name>
    <dbReference type="NCBI Taxonomy" id="571933"/>
    <lineage>
        <taxon>Bacteria</taxon>
        <taxon>Bacillati</taxon>
        <taxon>Bacillota</taxon>
        <taxon>Bacilli</taxon>
        <taxon>Bacillales</taxon>
        <taxon>Bacillaceae</taxon>
        <taxon>Piscibacillus</taxon>
    </lineage>
</organism>